<evidence type="ECO:0000313" key="4">
    <source>
        <dbReference type="Proteomes" id="UP000028837"/>
    </source>
</evidence>
<feature type="region of interest" description="Disordered" evidence="2">
    <location>
        <begin position="655"/>
        <end position="685"/>
    </location>
</feature>
<name>A0A086K7A7_TOXGO</name>
<dbReference type="VEuPathDB" id="ToxoDB:TGDOM2_213600"/>
<feature type="coiled-coil region" evidence="1">
    <location>
        <begin position="225"/>
        <end position="252"/>
    </location>
</feature>
<comment type="caution">
    <text evidence="3">The sequence shown here is derived from an EMBL/GenBank/DDBJ whole genome shotgun (WGS) entry which is preliminary data.</text>
</comment>
<accession>A0A086K7A7</accession>
<feature type="compositionally biased region" description="Basic and acidic residues" evidence="2">
    <location>
        <begin position="269"/>
        <end position="281"/>
    </location>
</feature>
<gene>
    <name evidence="3" type="ORF">TGDOM2_213600</name>
</gene>
<proteinExistence type="predicted"/>
<dbReference type="AlphaFoldDB" id="A0A086K7A7"/>
<organism evidence="3 4">
    <name type="scientific">Toxoplasma gondii GAB2-2007-GAL-DOM2</name>
    <dbReference type="NCBI Taxonomy" id="1130820"/>
    <lineage>
        <taxon>Eukaryota</taxon>
        <taxon>Sar</taxon>
        <taxon>Alveolata</taxon>
        <taxon>Apicomplexa</taxon>
        <taxon>Conoidasida</taxon>
        <taxon>Coccidia</taxon>
        <taxon>Eucoccidiorida</taxon>
        <taxon>Eimeriorina</taxon>
        <taxon>Sarcocystidae</taxon>
        <taxon>Toxoplasma</taxon>
    </lineage>
</organism>
<feature type="region of interest" description="Disordered" evidence="2">
    <location>
        <begin position="269"/>
        <end position="295"/>
    </location>
</feature>
<feature type="region of interest" description="Disordered" evidence="2">
    <location>
        <begin position="378"/>
        <end position="428"/>
    </location>
</feature>
<dbReference type="Proteomes" id="UP000028837">
    <property type="component" value="Unassembled WGS sequence"/>
</dbReference>
<feature type="region of interest" description="Disordered" evidence="2">
    <location>
        <begin position="449"/>
        <end position="473"/>
    </location>
</feature>
<sequence>MLRMAGCRAWRNPEGFALLSCSKSTFSVSHVGASLVCRREEWGNPSISAHVLSQLDVAPRASCLRRLLAVSELVKPPWSSPAASATLPLLVLPSRWLSCSILPPPLPPSPCCLLLSRRPRLCPLSASFSSASDESSSRRLPRAVSRSRSLFADTLAACDTSDQVLQLLRASASPPAPNASPGRSCSPAVCPSTVMLLPEDCLAFLNALLRVQHVKRSGPDFIFFCDALENALSRLNATAEREQTEDREARERQHLERCLYASLQGCETKRPSREATSEARSKTSSLAFKDERRRGKTGAERGKFVRAVLLKLADLKAPLAFQRMTPYLEPHLPCLSAFDVAECLWAFATLQPPDWREKNGHLVRRLVERLLEPRGEAAARVGDENGGDLELRRKAKRPTASWSTTDAGGVSDARNASSGPSDRTPDLALYADSPQAGLALLHRGTQSLIQSGKQTKRGETEPSSSTGRDGGLLSADLLRQVPLEAPAEKKKGEQLLWVQADTRNGILGKGRQGVQSEAKSDDGVEGPLLLDSLSNLMVYRVTFGLAKLDFRCRLSQQVFQALAPKIRSALTSEESEAFPPRYLVRLAWSYARLRVRDVPLFAAFSRQLSEAVDELEYEELKVVKHVFEALEFWDRRLLGAVDELLRQLHELGPDESLHRPRTKPWKNRPRRVTLADPVVPSRKRP</sequence>
<evidence type="ECO:0000256" key="2">
    <source>
        <dbReference type="SAM" id="MobiDB-lite"/>
    </source>
</evidence>
<reference evidence="3 4" key="1">
    <citation type="submission" date="2014-02" db="EMBL/GenBank/DDBJ databases">
        <authorList>
            <person name="Sibley D."/>
            <person name="Venepally P."/>
            <person name="Karamycheva S."/>
            <person name="Hadjithomas M."/>
            <person name="Khan A."/>
            <person name="Brunk B."/>
            <person name="Roos D."/>
            <person name="Caler E."/>
            <person name="Lorenzi H."/>
        </authorList>
    </citation>
    <scope>NUCLEOTIDE SEQUENCE [LARGE SCALE GENOMIC DNA]</scope>
    <source>
        <strain evidence="3 4">GAB2-2007-GAL-DOM2</strain>
    </source>
</reference>
<feature type="compositionally biased region" description="Basic residues" evidence="2">
    <location>
        <begin position="659"/>
        <end position="671"/>
    </location>
</feature>
<protein>
    <submittedName>
        <fullName evidence="3">Uncharacterized protein</fullName>
    </submittedName>
</protein>
<evidence type="ECO:0000256" key="1">
    <source>
        <dbReference type="SAM" id="Coils"/>
    </source>
</evidence>
<dbReference type="OrthoDB" id="333770at2759"/>
<evidence type="ECO:0000313" key="3">
    <source>
        <dbReference type="EMBL" id="KFG40275.1"/>
    </source>
</evidence>
<dbReference type="EMBL" id="AHZU02000782">
    <property type="protein sequence ID" value="KFG40275.1"/>
    <property type="molecule type" value="Genomic_DNA"/>
</dbReference>
<keyword evidence="1" id="KW-0175">Coiled coil</keyword>